<dbReference type="EMBL" id="CAXKWB010009852">
    <property type="protein sequence ID" value="CAL4096207.1"/>
    <property type="molecule type" value="Genomic_DNA"/>
</dbReference>
<organism evidence="2 3">
    <name type="scientific">Meganyctiphanes norvegica</name>
    <name type="common">Northern krill</name>
    <name type="synonym">Thysanopoda norvegica</name>
    <dbReference type="NCBI Taxonomy" id="48144"/>
    <lineage>
        <taxon>Eukaryota</taxon>
        <taxon>Metazoa</taxon>
        <taxon>Ecdysozoa</taxon>
        <taxon>Arthropoda</taxon>
        <taxon>Crustacea</taxon>
        <taxon>Multicrustacea</taxon>
        <taxon>Malacostraca</taxon>
        <taxon>Eumalacostraca</taxon>
        <taxon>Eucarida</taxon>
        <taxon>Euphausiacea</taxon>
        <taxon>Euphausiidae</taxon>
        <taxon>Meganyctiphanes</taxon>
    </lineage>
</organism>
<dbReference type="Proteomes" id="UP001497623">
    <property type="component" value="Unassembled WGS sequence"/>
</dbReference>
<protein>
    <submittedName>
        <fullName evidence="2">Uncharacterized protein</fullName>
    </submittedName>
</protein>
<reference evidence="2 3" key="1">
    <citation type="submission" date="2024-05" db="EMBL/GenBank/DDBJ databases">
        <authorList>
            <person name="Wallberg A."/>
        </authorList>
    </citation>
    <scope>NUCLEOTIDE SEQUENCE [LARGE SCALE GENOMIC DNA]</scope>
</reference>
<gene>
    <name evidence="2" type="ORF">MNOR_LOCUS15625</name>
</gene>
<evidence type="ECO:0000313" key="2">
    <source>
        <dbReference type="EMBL" id="CAL4096207.1"/>
    </source>
</evidence>
<name>A0AAV2QUK3_MEGNR</name>
<feature type="non-terminal residue" evidence="2">
    <location>
        <position position="220"/>
    </location>
</feature>
<feature type="compositionally biased region" description="Low complexity" evidence="1">
    <location>
        <begin position="189"/>
        <end position="198"/>
    </location>
</feature>
<evidence type="ECO:0000313" key="3">
    <source>
        <dbReference type="Proteomes" id="UP001497623"/>
    </source>
</evidence>
<accession>A0AAV2QUK3</accession>
<dbReference type="AlphaFoldDB" id="A0AAV2QUK3"/>
<feature type="region of interest" description="Disordered" evidence="1">
    <location>
        <begin position="189"/>
        <end position="220"/>
    </location>
</feature>
<sequence length="220" mass="25242">MSIKLKYEDKSFWSKLHAILPSDIQKMSNKGYISETNYVTRNNIPTFSQRQSLKQEVPLVPSMVFGQPTKTINHYQNLNNHRHLHQQQSSLDSSDLDKTFVSMETAQSSLGTSLAPSLNHSYMSIDYAQARNSHIYASIDDPSSPPRMYPSALPSVHTLHQHIRQQQKQLYHSQQQQLHEDLFLLQQQQQQLQCPQGPQHKHNSAPPEFADPSVSASYFM</sequence>
<comment type="caution">
    <text evidence="2">The sequence shown here is derived from an EMBL/GenBank/DDBJ whole genome shotgun (WGS) entry which is preliminary data.</text>
</comment>
<keyword evidence="3" id="KW-1185">Reference proteome</keyword>
<proteinExistence type="predicted"/>
<evidence type="ECO:0000256" key="1">
    <source>
        <dbReference type="SAM" id="MobiDB-lite"/>
    </source>
</evidence>